<evidence type="ECO:0000256" key="3">
    <source>
        <dbReference type="ARBA" id="ARBA00022729"/>
    </source>
</evidence>
<name>H1S585_9BURK</name>
<dbReference type="AlphaFoldDB" id="H1S585"/>
<dbReference type="PANTHER" id="PTHR38776:SF1">
    <property type="entry name" value="MLTA-INTERACTING PROTEIN-RELATED"/>
    <property type="match status" value="1"/>
</dbReference>
<dbReference type="Pfam" id="PF06629">
    <property type="entry name" value="MipA"/>
    <property type="match status" value="1"/>
</dbReference>
<dbReference type="SUPFAM" id="SSF103515">
    <property type="entry name" value="Autotransporter"/>
    <property type="match status" value="1"/>
</dbReference>
<evidence type="ECO:0000313" key="7">
    <source>
        <dbReference type="EMBL" id="EHP42252.1"/>
    </source>
</evidence>
<accession>H1S585</accession>
<comment type="subcellular location">
    <subcellularLocation>
        <location evidence="1">Cell outer membrane</location>
    </subcellularLocation>
</comment>
<organism evidence="7 8">
    <name type="scientific">Cupriavidus basilensis OR16</name>
    <dbReference type="NCBI Taxonomy" id="1127483"/>
    <lineage>
        <taxon>Bacteria</taxon>
        <taxon>Pseudomonadati</taxon>
        <taxon>Pseudomonadota</taxon>
        <taxon>Betaproteobacteria</taxon>
        <taxon>Burkholderiales</taxon>
        <taxon>Burkholderiaceae</taxon>
        <taxon>Cupriavidus</taxon>
    </lineage>
</organism>
<protein>
    <submittedName>
        <fullName evidence="7">Uncharacterized protein</fullName>
    </submittedName>
</protein>
<evidence type="ECO:0000256" key="4">
    <source>
        <dbReference type="ARBA" id="ARBA00023136"/>
    </source>
</evidence>
<dbReference type="PANTHER" id="PTHR38776">
    <property type="entry name" value="MLTA-INTERACTING PROTEIN-RELATED"/>
    <property type="match status" value="1"/>
</dbReference>
<keyword evidence="3 6" id="KW-0732">Signal</keyword>
<proteinExistence type="inferred from homology"/>
<keyword evidence="5" id="KW-0998">Cell outer membrane</keyword>
<evidence type="ECO:0000256" key="5">
    <source>
        <dbReference type="ARBA" id="ARBA00023237"/>
    </source>
</evidence>
<dbReference type="Proteomes" id="UP000005808">
    <property type="component" value="Unassembled WGS sequence"/>
</dbReference>
<sequence>MPVACKGAFLVAALASLCPAAHAERTYSIGLAAGAAPRYAGSRDYRAVGAPVLRADFGNGAFIDVLQGAGYTYKFGNGMFATASLGYALGRTDKNRVDLPGSDHLKGMGDIRGSLMGAFQLGARVYGDTTLSVTLDAPLTHRERGLSGHIDLVVPVVQSGAHLVTLGPSVHYGSGRYMQTLFGVTDAQAANSAFSQYAPKAGFDAATLSLTWNYTLSKAWSVCSLVAATRLLGDAAKSPIVQSKQSYFGMSSINYTF</sequence>
<reference evidence="7 8" key="1">
    <citation type="journal article" date="2012" name="J. Bacteriol.">
        <title>De Novo Genome Project of Cupriavidus basilensis OR16.</title>
        <authorList>
            <person name="Cserhati M."/>
            <person name="Kriszt B."/>
            <person name="Szoboszlay S."/>
            <person name="Toth A."/>
            <person name="Szabo I."/>
            <person name="Tancsics A."/>
            <person name="Nagy I."/>
            <person name="Horvath B."/>
            <person name="Nagy I."/>
            <person name="Kukolya J."/>
        </authorList>
    </citation>
    <scope>NUCLEOTIDE SEQUENCE [LARGE SCALE GENOMIC DNA]</scope>
    <source>
        <strain evidence="7 8">OR16</strain>
    </source>
</reference>
<dbReference type="PATRIC" id="fig|1127483.3.peg.2997"/>
<comment type="similarity">
    <text evidence="2">Belongs to the MipA/OmpV family.</text>
</comment>
<evidence type="ECO:0000256" key="6">
    <source>
        <dbReference type="SAM" id="SignalP"/>
    </source>
</evidence>
<dbReference type="EMBL" id="AHJE01000036">
    <property type="protein sequence ID" value="EHP42252.1"/>
    <property type="molecule type" value="Genomic_DNA"/>
</dbReference>
<evidence type="ECO:0000256" key="1">
    <source>
        <dbReference type="ARBA" id="ARBA00004442"/>
    </source>
</evidence>
<feature type="chain" id="PRO_5003555114" evidence="6">
    <location>
        <begin position="24"/>
        <end position="257"/>
    </location>
</feature>
<feature type="signal peptide" evidence="6">
    <location>
        <begin position="1"/>
        <end position="23"/>
    </location>
</feature>
<evidence type="ECO:0000256" key="2">
    <source>
        <dbReference type="ARBA" id="ARBA00005722"/>
    </source>
</evidence>
<comment type="caution">
    <text evidence="7">The sequence shown here is derived from an EMBL/GenBank/DDBJ whole genome shotgun (WGS) entry which is preliminary data.</text>
</comment>
<dbReference type="GO" id="GO:0009279">
    <property type="term" value="C:cell outer membrane"/>
    <property type="evidence" value="ECO:0007669"/>
    <property type="project" value="UniProtKB-SubCell"/>
</dbReference>
<dbReference type="OrthoDB" id="8585044at2"/>
<dbReference type="InterPro" id="IPR036709">
    <property type="entry name" value="Autotransporte_beta_dom_sf"/>
</dbReference>
<keyword evidence="4" id="KW-0472">Membrane</keyword>
<gene>
    <name evidence="7" type="ORF">OR16_14954</name>
</gene>
<dbReference type="InterPro" id="IPR010583">
    <property type="entry name" value="MipA"/>
</dbReference>
<evidence type="ECO:0000313" key="8">
    <source>
        <dbReference type="Proteomes" id="UP000005808"/>
    </source>
</evidence>